<feature type="region of interest" description="Disordered" evidence="1">
    <location>
        <begin position="111"/>
        <end position="136"/>
    </location>
</feature>
<dbReference type="AlphaFoldDB" id="A0A2P5HLN0"/>
<dbReference type="EMBL" id="MAVT02001356">
    <property type="protein sequence ID" value="POS71155.1"/>
    <property type="molecule type" value="Genomic_DNA"/>
</dbReference>
<keyword evidence="3" id="KW-1185">Reference proteome</keyword>
<name>A0A2P5HLN0_DIAHE</name>
<dbReference type="Proteomes" id="UP000094444">
    <property type="component" value="Unassembled WGS sequence"/>
</dbReference>
<evidence type="ECO:0000313" key="2">
    <source>
        <dbReference type="EMBL" id="POS71155.1"/>
    </source>
</evidence>
<reference evidence="2" key="1">
    <citation type="submission" date="2017-09" db="EMBL/GenBank/DDBJ databases">
        <title>Polyketide synthases of a Diaporthe helianthi virulent isolate.</title>
        <authorList>
            <person name="Baroncelli R."/>
        </authorList>
    </citation>
    <scope>NUCLEOTIDE SEQUENCE [LARGE SCALE GENOMIC DNA]</scope>
    <source>
        <strain evidence="2">7/96</strain>
    </source>
</reference>
<evidence type="ECO:0000313" key="3">
    <source>
        <dbReference type="Proteomes" id="UP000094444"/>
    </source>
</evidence>
<organism evidence="2 3">
    <name type="scientific">Diaporthe helianthi</name>
    <dbReference type="NCBI Taxonomy" id="158607"/>
    <lineage>
        <taxon>Eukaryota</taxon>
        <taxon>Fungi</taxon>
        <taxon>Dikarya</taxon>
        <taxon>Ascomycota</taxon>
        <taxon>Pezizomycotina</taxon>
        <taxon>Sordariomycetes</taxon>
        <taxon>Sordariomycetidae</taxon>
        <taxon>Diaporthales</taxon>
        <taxon>Diaporthaceae</taxon>
        <taxon>Diaporthe</taxon>
    </lineage>
</organism>
<evidence type="ECO:0000256" key="1">
    <source>
        <dbReference type="SAM" id="MobiDB-lite"/>
    </source>
</evidence>
<protein>
    <submittedName>
        <fullName evidence="2">Uncharacterized protein</fullName>
    </submittedName>
</protein>
<dbReference type="InParanoid" id="A0A2P5HLN0"/>
<dbReference type="OrthoDB" id="113620at2759"/>
<sequence>MGGEPGTDGDPAPINVDLGTPGHPGQPSLLGWLELRQDATMSLLRSPALTNLLGLANLSAVGAATLYLKSLHAKQLEEHAENEARMDGLEGTLRGHIGLIEDSLERLEGQKMKGMSEKAQRLYMARGREDAGEGRS</sequence>
<gene>
    <name evidence="2" type="ORF">DHEL01_v210454</name>
</gene>
<accession>A0A2P5HLN0</accession>
<feature type="region of interest" description="Disordered" evidence="1">
    <location>
        <begin position="1"/>
        <end position="25"/>
    </location>
</feature>
<comment type="caution">
    <text evidence="2">The sequence shown here is derived from an EMBL/GenBank/DDBJ whole genome shotgun (WGS) entry which is preliminary data.</text>
</comment>
<proteinExistence type="predicted"/>